<evidence type="ECO:0000313" key="8">
    <source>
        <dbReference type="EMBL" id="EGK73482.1"/>
    </source>
</evidence>
<accession>F5R7M8</accession>
<dbReference type="InterPro" id="IPR050104">
    <property type="entry name" value="FMN-dep_NADH:Q_OxRdtase_AzoR1"/>
</dbReference>
<dbReference type="EMBL" id="AFHG01000028">
    <property type="protein sequence ID" value="EGK73482.1"/>
    <property type="molecule type" value="Genomic_DNA"/>
</dbReference>
<feature type="binding site" evidence="6">
    <location>
        <position position="10"/>
    </location>
    <ligand>
        <name>FMN</name>
        <dbReference type="ChEBI" id="CHEBI:58210"/>
    </ligand>
</feature>
<evidence type="ECO:0000256" key="1">
    <source>
        <dbReference type="ARBA" id="ARBA00022630"/>
    </source>
</evidence>
<comment type="function">
    <text evidence="6">Quinone reductase that provides resistance to thiol-specific stress caused by electrophilic quinones.</text>
</comment>
<comment type="similarity">
    <text evidence="6">Belongs to the azoreductase type 1 family.</text>
</comment>
<evidence type="ECO:0000256" key="2">
    <source>
        <dbReference type="ARBA" id="ARBA00022643"/>
    </source>
</evidence>
<dbReference type="Proteomes" id="UP000005019">
    <property type="component" value="Unassembled WGS sequence"/>
</dbReference>
<dbReference type="GO" id="GO:0010181">
    <property type="term" value="F:FMN binding"/>
    <property type="evidence" value="ECO:0007669"/>
    <property type="project" value="UniProtKB-UniRule"/>
</dbReference>
<evidence type="ECO:0000259" key="7">
    <source>
        <dbReference type="Pfam" id="PF02525"/>
    </source>
</evidence>
<dbReference type="RefSeq" id="WP_008057765.1">
    <property type="nucleotide sequence ID" value="NZ_AFHG01000028.1"/>
</dbReference>
<dbReference type="PANTHER" id="PTHR43741">
    <property type="entry name" value="FMN-DEPENDENT NADH-AZOREDUCTASE 1"/>
    <property type="match status" value="1"/>
</dbReference>
<dbReference type="SUPFAM" id="SSF52218">
    <property type="entry name" value="Flavoproteins"/>
    <property type="match status" value="1"/>
</dbReference>
<comment type="subunit">
    <text evidence="6">Homodimer.</text>
</comment>
<dbReference type="STRING" id="1000565.METUNv1_00109"/>
<dbReference type="OrthoDB" id="9787136at2"/>
<keyword evidence="3 6" id="KW-0560">Oxidoreductase</keyword>
<comment type="catalytic activity">
    <reaction evidence="6">
        <text>2 a quinone + NADH + H(+) = 2 a 1,4-benzosemiquinone + NAD(+)</text>
        <dbReference type="Rhea" id="RHEA:65952"/>
        <dbReference type="ChEBI" id="CHEBI:15378"/>
        <dbReference type="ChEBI" id="CHEBI:57540"/>
        <dbReference type="ChEBI" id="CHEBI:57945"/>
        <dbReference type="ChEBI" id="CHEBI:132124"/>
        <dbReference type="ChEBI" id="CHEBI:134225"/>
    </reaction>
</comment>
<reference evidence="8 9" key="1">
    <citation type="journal article" date="2011" name="J. Bacteriol.">
        <title>Genome sequence of Methyloversatilis universalis FAM5T, a methylotrophic representative of the order Rhodocyclales.</title>
        <authorList>
            <person name="Kittichotirat W."/>
            <person name="Good N.M."/>
            <person name="Hall R."/>
            <person name="Bringel F."/>
            <person name="Lajus A."/>
            <person name="Medigue C."/>
            <person name="Smalley N.E."/>
            <person name="Beck D."/>
            <person name="Bumgarner R."/>
            <person name="Vuilleumier S."/>
            <person name="Kalyuzhnaya M.G."/>
        </authorList>
    </citation>
    <scope>NUCLEOTIDE SEQUENCE [LARGE SCALE GENOMIC DNA]</scope>
    <source>
        <strain evidence="9">ATCC BAA-1314 / JCM 13912 / FAM5</strain>
    </source>
</reference>
<dbReference type="GO" id="GO:0016655">
    <property type="term" value="F:oxidoreductase activity, acting on NAD(P)H, quinone or similar compound as acceptor"/>
    <property type="evidence" value="ECO:0007669"/>
    <property type="project" value="InterPro"/>
</dbReference>
<evidence type="ECO:0000256" key="3">
    <source>
        <dbReference type="ARBA" id="ARBA00023002"/>
    </source>
</evidence>
<keyword evidence="4 6" id="KW-0520">NAD</keyword>
<comment type="caution">
    <text evidence="8">The sequence shown here is derived from an EMBL/GenBank/DDBJ whole genome shotgun (WGS) entry which is preliminary data.</text>
</comment>
<name>F5R7M8_METUF</name>
<dbReference type="InterPro" id="IPR003680">
    <property type="entry name" value="Flavodoxin_fold"/>
</dbReference>
<comment type="caution">
    <text evidence="6">Lacks conserved residue(s) required for the propagation of feature annotation.</text>
</comment>
<evidence type="ECO:0000256" key="4">
    <source>
        <dbReference type="ARBA" id="ARBA00023027"/>
    </source>
</evidence>
<dbReference type="Gene3D" id="3.40.50.360">
    <property type="match status" value="1"/>
</dbReference>
<feature type="binding site" evidence="6">
    <location>
        <begin position="16"/>
        <end position="18"/>
    </location>
    <ligand>
        <name>FMN</name>
        <dbReference type="ChEBI" id="CHEBI:58210"/>
    </ligand>
</feature>
<dbReference type="HAMAP" id="MF_01216">
    <property type="entry name" value="Azoreductase_type1"/>
    <property type="match status" value="1"/>
</dbReference>
<sequence>MPHLLHIESSPRKQRSASIEVAHAFIDAWQAAHPDGTVDVLDVWSEPLPEFDGAALDAKYAGLAGTPLTDAQATAWAQIRALAARIQKADRLLISAPMWNYSIPYKLKQLIDVVSQKDLLFTFDERGQLGTLGHCKAVLVLARGVEVGDAPDALKSSEWDLQRQYLDLWLRMVGITEVEHVIVQKTLYGPEVDAGSRAEAAARARALAAHY</sequence>
<comment type="cofactor">
    <cofactor evidence="6">
        <name>FMN</name>
        <dbReference type="ChEBI" id="CHEBI:58210"/>
    </cofactor>
    <text evidence="6">Binds 1 FMN per subunit.</text>
</comment>
<evidence type="ECO:0000256" key="5">
    <source>
        <dbReference type="ARBA" id="ARBA00048542"/>
    </source>
</evidence>
<dbReference type="Pfam" id="PF02525">
    <property type="entry name" value="Flavodoxin_2"/>
    <property type="match status" value="1"/>
</dbReference>
<protein>
    <recommendedName>
        <fullName evidence="6">FMN dependent NADH:quinone oxidoreductase</fullName>
        <ecNumber evidence="6">1.6.5.-</ecNumber>
    </recommendedName>
    <alternativeName>
        <fullName evidence="6">Azo-dye reductase</fullName>
    </alternativeName>
    <alternativeName>
        <fullName evidence="6">FMN-dependent NADH-azo compound oxidoreductase</fullName>
    </alternativeName>
    <alternativeName>
        <fullName evidence="6">FMN-dependent NADH-azoreductase</fullName>
        <ecNumber evidence="6">1.7.1.17</ecNumber>
    </alternativeName>
</protein>
<dbReference type="GO" id="GO:0016652">
    <property type="term" value="F:oxidoreductase activity, acting on NAD(P)H as acceptor"/>
    <property type="evidence" value="ECO:0007669"/>
    <property type="project" value="UniProtKB-UniRule"/>
</dbReference>
<dbReference type="InterPro" id="IPR023048">
    <property type="entry name" value="NADH:quinone_OxRdtase_FMN_depd"/>
</dbReference>
<dbReference type="EC" id="1.7.1.17" evidence="6"/>
<keyword evidence="1 6" id="KW-0285">Flavoprotein</keyword>
<comment type="function">
    <text evidence="6">Also exhibits azoreductase activity. Catalyzes the reductive cleavage of the azo bond in aromatic azo compounds to the corresponding amines.</text>
</comment>
<dbReference type="PANTHER" id="PTHR43741:SF4">
    <property type="entry name" value="FMN-DEPENDENT NADH:QUINONE OXIDOREDUCTASE"/>
    <property type="match status" value="1"/>
</dbReference>
<comment type="catalytic activity">
    <reaction evidence="5">
        <text>N,N-dimethyl-1,4-phenylenediamine + anthranilate + 2 NAD(+) = 2-(4-dimethylaminophenyl)diazenylbenzoate + 2 NADH + 2 H(+)</text>
        <dbReference type="Rhea" id="RHEA:55872"/>
        <dbReference type="ChEBI" id="CHEBI:15378"/>
        <dbReference type="ChEBI" id="CHEBI:15783"/>
        <dbReference type="ChEBI" id="CHEBI:16567"/>
        <dbReference type="ChEBI" id="CHEBI:57540"/>
        <dbReference type="ChEBI" id="CHEBI:57945"/>
        <dbReference type="ChEBI" id="CHEBI:71579"/>
        <dbReference type="EC" id="1.7.1.17"/>
    </reaction>
    <physiologicalReaction direction="right-to-left" evidence="5">
        <dbReference type="Rhea" id="RHEA:55874"/>
    </physiologicalReaction>
</comment>
<gene>
    <name evidence="6" type="primary">azoR</name>
    <name evidence="8" type="ORF">METUNv1_00109</name>
</gene>
<dbReference type="InterPro" id="IPR029039">
    <property type="entry name" value="Flavoprotein-like_sf"/>
</dbReference>
<dbReference type="AlphaFoldDB" id="F5R7M8"/>
<feature type="domain" description="Flavodoxin-like fold" evidence="7">
    <location>
        <begin position="3"/>
        <end position="206"/>
    </location>
</feature>
<keyword evidence="2 6" id="KW-0288">FMN</keyword>
<evidence type="ECO:0000313" key="9">
    <source>
        <dbReference type="Proteomes" id="UP000005019"/>
    </source>
</evidence>
<evidence type="ECO:0000256" key="6">
    <source>
        <dbReference type="HAMAP-Rule" id="MF_01216"/>
    </source>
</evidence>
<dbReference type="EC" id="1.6.5.-" evidence="6"/>
<dbReference type="eggNOG" id="COG1182">
    <property type="taxonomic scope" value="Bacteria"/>
</dbReference>
<dbReference type="GO" id="GO:0009055">
    <property type="term" value="F:electron transfer activity"/>
    <property type="evidence" value="ECO:0007669"/>
    <property type="project" value="UniProtKB-UniRule"/>
</dbReference>
<keyword evidence="9" id="KW-1185">Reference proteome</keyword>
<organism evidence="8 9">
    <name type="scientific">Methyloversatilis universalis (strain ATCC BAA-1314 / DSM 25237 / JCM 13912 / CCUG 52030 / FAM5)</name>
    <dbReference type="NCBI Taxonomy" id="1000565"/>
    <lineage>
        <taxon>Bacteria</taxon>
        <taxon>Pseudomonadati</taxon>
        <taxon>Pseudomonadota</taxon>
        <taxon>Betaproteobacteria</taxon>
        <taxon>Nitrosomonadales</taxon>
        <taxon>Sterolibacteriaceae</taxon>
        <taxon>Methyloversatilis</taxon>
    </lineage>
</organism>
<proteinExistence type="inferred from homology"/>